<evidence type="ECO:0000313" key="3">
    <source>
        <dbReference type="Proteomes" id="UP001359886"/>
    </source>
</evidence>
<dbReference type="Pfam" id="PF00903">
    <property type="entry name" value="Glyoxalase"/>
    <property type="match status" value="1"/>
</dbReference>
<gene>
    <name evidence="2" type="ORF">V3330_06700</name>
</gene>
<dbReference type="PROSITE" id="PS51819">
    <property type="entry name" value="VOC"/>
    <property type="match status" value="1"/>
</dbReference>
<evidence type="ECO:0000259" key="1">
    <source>
        <dbReference type="PROSITE" id="PS51819"/>
    </source>
</evidence>
<proteinExistence type="predicted"/>
<dbReference type="InterPro" id="IPR029068">
    <property type="entry name" value="Glyas_Bleomycin-R_OHBP_Dase"/>
</dbReference>
<sequence>MTKPRLAGIDHAHLNVGSKDEARRWYQDVLGFAPVESLKAWDTPNGPMTLEDASGRIHLAIFEKPGPANESSIAFGTDGANFLEWKSHLQRKGLELRLADHELAYSVYFSDPWGNYHEVTTYDRDFVAERIDAWR</sequence>
<dbReference type="InterPro" id="IPR037523">
    <property type="entry name" value="VOC_core"/>
</dbReference>
<evidence type="ECO:0000313" key="2">
    <source>
        <dbReference type="EMBL" id="MEJ8567311.1"/>
    </source>
</evidence>
<protein>
    <submittedName>
        <fullName evidence="2">VOC family protein</fullName>
    </submittedName>
</protein>
<feature type="domain" description="VOC" evidence="1">
    <location>
        <begin position="8"/>
        <end position="122"/>
    </location>
</feature>
<comment type="caution">
    <text evidence="2">The sequence shown here is derived from an EMBL/GenBank/DDBJ whole genome shotgun (WGS) entry which is preliminary data.</text>
</comment>
<dbReference type="Gene3D" id="3.10.180.10">
    <property type="entry name" value="2,3-Dihydroxybiphenyl 1,2-Dioxygenase, domain 1"/>
    <property type="match status" value="1"/>
</dbReference>
<dbReference type="CDD" id="cd06587">
    <property type="entry name" value="VOC"/>
    <property type="match status" value="1"/>
</dbReference>
<dbReference type="InterPro" id="IPR004360">
    <property type="entry name" value="Glyas_Fos-R_dOase_dom"/>
</dbReference>
<organism evidence="2 3">
    <name type="scientific">Elongatibacter sediminis</name>
    <dbReference type="NCBI Taxonomy" id="3119006"/>
    <lineage>
        <taxon>Bacteria</taxon>
        <taxon>Pseudomonadati</taxon>
        <taxon>Pseudomonadota</taxon>
        <taxon>Gammaproteobacteria</taxon>
        <taxon>Chromatiales</taxon>
        <taxon>Wenzhouxiangellaceae</taxon>
        <taxon>Elongatibacter</taxon>
    </lineage>
</organism>
<dbReference type="AlphaFoldDB" id="A0AAW9RII6"/>
<name>A0AAW9RII6_9GAMM</name>
<accession>A0AAW9RII6</accession>
<keyword evidence="3" id="KW-1185">Reference proteome</keyword>
<dbReference type="EMBL" id="JAZHOG010000004">
    <property type="protein sequence ID" value="MEJ8567311.1"/>
    <property type="molecule type" value="Genomic_DNA"/>
</dbReference>
<dbReference type="RefSeq" id="WP_354694637.1">
    <property type="nucleotide sequence ID" value="NZ_JAZHOG010000004.1"/>
</dbReference>
<dbReference type="SUPFAM" id="SSF54593">
    <property type="entry name" value="Glyoxalase/Bleomycin resistance protein/Dihydroxybiphenyl dioxygenase"/>
    <property type="match status" value="1"/>
</dbReference>
<reference evidence="2 3" key="1">
    <citation type="submission" date="2024-02" db="EMBL/GenBank/DDBJ databases">
        <title>A novel Wenzhouxiangellaceae bacterium, isolated from coastal sediments.</title>
        <authorList>
            <person name="Du Z.-J."/>
            <person name="Ye Y.-Q."/>
            <person name="Zhang X.-Y."/>
        </authorList>
    </citation>
    <scope>NUCLEOTIDE SEQUENCE [LARGE SCALE GENOMIC DNA]</scope>
    <source>
        <strain evidence="2 3">CH-27</strain>
    </source>
</reference>
<dbReference type="Proteomes" id="UP001359886">
    <property type="component" value="Unassembled WGS sequence"/>
</dbReference>